<dbReference type="SUPFAM" id="SSF53697">
    <property type="entry name" value="SIS domain"/>
    <property type="match status" value="1"/>
</dbReference>
<dbReference type="InterPro" id="IPR035490">
    <property type="entry name" value="GlmS/FrlB_SIS"/>
</dbReference>
<reference evidence="3 4" key="1">
    <citation type="submission" date="2019-01" db="EMBL/GenBank/DDBJ databases">
        <authorList>
            <person name="Chen W.-M."/>
        </authorList>
    </citation>
    <scope>NUCLEOTIDE SEQUENCE [LARGE SCALE GENOMIC DNA]</scope>
    <source>
        <strain evidence="3 4">KYPY4</strain>
    </source>
</reference>
<keyword evidence="4" id="KW-1185">Reference proteome</keyword>
<dbReference type="OrthoDB" id="9761808at2"/>
<gene>
    <name evidence="3" type="ORF">EOE66_17155</name>
</gene>
<dbReference type="EMBL" id="SACR01000005">
    <property type="protein sequence ID" value="RVU44684.1"/>
    <property type="molecule type" value="Genomic_DNA"/>
</dbReference>
<dbReference type="AlphaFoldDB" id="A0A437RD66"/>
<dbReference type="CDD" id="cd05009">
    <property type="entry name" value="SIS_GlmS_GlmD_2"/>
    <property type="match status" value="1"/>
</dbReference>
<proteinExistence type="predicted"/>
<dbReference type="PROSITE" id="PS51464">
    <property type="entry name" value="SIS"/>
    <property type="match status" value="2"/>
</dbReference>
<organism evidence="3 4">
    <name type="scientific">Rubrivivax rivuli</name>
    <dbReference type="NCBI Taxonomy" id="1862385"/>
    <lineage>
        <taxon>Bacteria</taxon>
        <taxon>Pseudomonadati</taxon>
        <taxon>Pseudomonadota</taxon>
        <taxon>Betaproteobacteria</taxon>
        <taxon>Burkholderiales</taxon>
        <taxon>Sphaerotilaceae</taxon>
        <taxon>Rubrivivax</taxon>
    </lineage>
</organism>
<dbReference type="GO" id="GO:0097367">
    <property type="term" value="F:carbohydrate derivative binding"/>
    <property type="evidence" value="ECO:0007669"/>
    <property type="project" value="InterPro"/>
</dbReference>
<name>A0A437RD66_9BURK</name>
<dbReference type="CDD" id="cd05008">
    <property type="entry name" value="SIS_GlmS_GlmD_1"/>
    <property type="match status" value="1"/>
</dbReference>
<dbReference type="GO" id="GO:1901135">
    <property type="term" value="P:carbohydrate derivative metabolic process"/>
    <property type="evidence" value="ECO:0007669"/>
    <property type="project" value="InterPro"/>
</dbReference>
<evidence type="ECO:0000259" key="2">
    <source>
        <dbReference type="PROSITE" id="PS51464"/>
    </source>
</evidence>
<dbReference type="PANTHER" id="PTHR10937">
    <property type="entry name" value="GLUCOSAMINE--FRUCTOSE-6-PHOSPHATE AMINOTRANSFERASE, ISOMERIZING"/>
    <property type="match status" value="1"/>
</dbReference>
<dbReference type="InterPro" id="IPR001347">
    <property type="entry name" value="SIS_dom"/>
</dbReference>
<dbReference type="InterPro" id="IPR046348">
    <property type="entry name" value="SIS_dom_sf"/>
</dbReference>
<sequence>MMLQEALSSPERVAVLLDHDAAVYEALATRLRARPADALLTLARGSSDHAAQHLAYLVMARLGRLVTSLPMSLLTLYGARLPAGSLHSFAFSQSGQSPDLVEPTRALRAGGAGTVALVNDTASPLAAAAEFVLPLHAGPERSVAATKSYIAQLVAGARLVAHWQQDAVLQAAVAALPEALARAAAQDWQSALPVLQGASQLFVIGRGPGLAVAQEAALKFKETCGMQAEAFSGAEVQHGPMALVGAGWPVLVLAPRGPAQAGLLDLATRLQARNAHVMLALPEAQRAAAEAAAPGLLTLPLALTGHEDLDALAAVQSFYPLVEALSRARGRNPDQPPYLAKVTKTH</sequence>
<protein>
    <submittedName>
        <fullName evidence="3">SIS domain-containing protein</fullName>
    </submittedName>
</protein>
<dbReference type="InterPro" id="IPR035466">
    <property type="entry name" value="GlmS/AgaS_SIS"/>
</dbReference>
<evidence type="ECO:0000313" key="4">
    <source>
        <dbReference type="Proteomes" id="UP000285575"/>
    </source>
</evidence>
<comment type="caution">
    <text evidence="3">The sequence shown here is derived from an EMBL/GenBank/DDBJ whole genome shotgun (WGS) entry which is preliminary data.</text>
</comment>
<feature type="domain" description="SIS" evidence="2">
    <location>
        <begin position="191"/>
        <end position="331"/>
    </location>
</feature>
<dbReference type="PANTHER" id="PTHR10937:SF8">
    <property type="entry name" value="AMINOTRANSFERASE-RELATED"/>
    <property type="match status" value="1"/>
</dbReference>
<dbReference type="Pfam" id="PF01380">
    <property type="entry name" value="SIS"/>
    <property type="match status" value="2"/>
</dbReference>
<feature type="domain" description="SIS" evidence="2">
    <location>
        <begin position="27"/>
        <end position="178"/>
    </location>
</feature>
<accession>A0A437RD66</accession>
<dbReference type="Gene3D" id="3.40.50.10490">
    <property type="entry name" value="Glucose-6-phosphate isomerase like protein, domain 1"/>
    <property type="match status" value="2"/>
</dbReference>
<dbReference type="Proteomes" id="UP000285575">
    <property type="component" value="Unassembled WGS sequence"/>
</dbReference>
<evidence type="ECO:0000313" key="3">
    <source>
        <dbReference type="EMBL" id="RVU44684.1"/>
    </source>
</evidence>
<evidence type="ECO:0000256" key="1">
    <source>
        <dbReference type="ARBA" id="ARBA00022737"/>
    </source>
</evidence>
<keyword evidence="1" id="KW-0677">Repeat</keyword>